<proteinExistence type="predicted"/>
<dbReference type="Proteomes" id="UP000682782">
    <property type="component" value="Chromosome"/>
</dbReference>
<protein>
    <submittedName>
        <fullName evidence="1">Uncharacterized protein</fullName>
    </submittedName>
</protein>
<evidence type="ECO:0000313" key="1">
    <source>
        <dbReference type="EMBL" id="QUC68573.1"/>
    </source>
</evidence>
<name>A0AC61NN19_9FIRM</name>
<keyword evidence="2" id="KW-1185">Reference proteome</keyword>
<accession>A0AC61NN19</accession>
<dbReference type="EMBL" id="CP068393">
    <property type="protein sequence ID" value="QUC68573.1"/>
    <property type="molecule type" value="Genomic_DNA"/>
</dbReference>
<gene>
    <name evidence="1" type="ORF">JYE49_01950</name>
</gene>
<sequence length="184" mass="21820">MYLYHYFDKRSGPFRSLTALPAEEAEKVLNQLKAERPESLCAQRDETYIEKRRSCEALLRREFAAKGGIMDIPSPYYMVVEHSPWLSTWFEQGDFLRIPIEAFDTRKISFTYGDSMPTFSPRVNDGKEYRRKVYTYDEILEIIKKYGLPQDWNDDGSHGPERYIEAHVWCDDPVRQYITQTEHK</sequence>
<evidence type="ECO:0000313" key="2">
    <source>
        <dbReference type="Proteomes" id="UP000682782"/>
    </source>
</evidence>
<reference evidence="1" key="1">
    <citation type="submission" date="2021-01" db="EMBL/GenBank/DDBJ databases">
        <title>Complete genome sequence of Clostridiales bacterium R-7.</title>
        <authorList>
            <person name="Mahoney-Kurpe S.C."/>
            <person name="Palevich N."/>
            <person name="Koike S."/>
            <person name="Moon C.D."/>
            <person name="Attwood G.T."/>
        </authorList>
    </citation>
    <scope>NUCLEOTIDE SEQUENCE</scope>
    <source>
        <strain evidence="1">R-7</strain>
    </source>
</reference>
<organism evidence="1 2">
    <name type="scientific">Aristaeella hokkaidonensis</name>
    <dbReference type="NCBI Taxonomy" id="3046382"/>
    <lineage>
        <taxon>Bacteria</taxon>
        <taxon>Bacillati</taxon>
        <taxon>Bacillota</taxon>
        <taxon>Clostridia</taxon>
        <taxon>Eubacteriales</taxon>
        <taxon>Aristaeellaceae</taxon>
        <taxon>Aristaeella</taxon>
    </lineage>
</organism>